<dbReference type="PANTHER" id="PTHR34218">
    <property type="entry name" value="PEPTIDASE S45 PENICILLIN AMIDASE"/>
    <property type="match status" value="1"/>
</dbReference>
<reference evidence="1" key="1">
    <citation type="journal article" date="2014" name="Front. Microbiol.">
        <title>High frequency of phylogenetically diverse reductive dehalogenase-homologous genes in deep subseafloor sedimentary metagenomes.</title>
        <authorList>
            <person name="Kawai M."/>
            <person name="Futagami T."/>
            <person name="Toyoda A."/>
            <person name="Takaki Y."/>
            <person name="Nishi S."/>
            <person name="Hori S."/>
            <person name="Arai W."/>
            <person name="Tsubouchi T."/>
            <person name="Morono Y."/>
            <person name="Uchiyama I."/>
            <person name="Ito T."/>
            <person name="Fujiyama A."/>
            <person name="Inagaki F."/>
            <person name="Takami H."/>
        </authorList>
    </citation>
    <scope>NUCLEOTIDE SEQUENCE</scope>
    <source>
        <strain evidence="1">Expedition CK06-06</strain>
    </source>
</reference>
<dbReference type="Gene3D" id="1.10.1400.10">
    <property type="match status" value="1"/>
</dbReference>
<comment type="caution">
    <text evidence="1">The sequence shown here is derived from an EMBL/GenBank/DDBJ whole genome shotgun (WGS) entry which is preliminary data.</text>
</comment>
<protein>
    <submittedName>
        <fullName evidence="1">Uncharacterized protein</fullName>
    </submittedName>
</protein>
<dbReference type="PANTHER" id="PTHR34218:SF4">
    <property type="entry name" value="ACYL-HOMOSERINE LACTONE ACYLASE QUIP"/>
    <property type="match status" value="1"/>
</dbReference>
<accession>X1IGR8</accession>
<dbReference type="GO" id="GO:0016787">
    <property type="term" value="F:hydrolase activity"/>
    <property type="evidence" value="ECO:0007669"/>
    <property type="project" value="InterPro"/>
</dbReference>
<dbReference type="InterPro" id="IPR002692">
    <property type="entry name" value="S45"/>
</dbReference>
<feature type="non-terminal residue" evidence="1">
    <location>
        <position position="1"/>
    </location>
</feature>
<gene>
    <name evidence="1" type="ORF">S03H2_66541</name>
</gene>
<organism evidence="1">
    <name type="scientific">marine sediment metagenome</name>
    <dbReference type="NCBI Taxonomy" id="412755"/>
    <lineage>
        <taxon>unclassified sequences</taxon>
        <taxon>metagenomes</taxon>
        <taxon>ecological metagenomes</taxon>
    </lineage>
</organism>
<dbReference type="GO" id="GO:0017000">
    <property type="term" value="P:antibiotic biosynthetic process"/>
    <property type="evidence" value="ECO:0007669"/>
    <property type="project" value="InterPro"/>
</dbReference>
<dbReference type="Pfam" id="PF01804">
    <property type="entry name" value="Penicil_amidase"/>
    <property type="match status" value="1"/>
</dbReference>
<proteinExistence type="predicted"/>
<dbReference type="SUPFAM" id="SSF56235">
    <property type="entry name" value="N-terminal nucleophile aminohydrolases (Ntn hydrolases)"/>
    <property type="match status" value="1"/>
</dbReference>
<dbReference type="InterPro" id="IPR043147">
    <property type="entry name" value="Penicillin_amidase_A-knob"/>
</dbReference>
<name>X1IGR8_9ZZZZ</name>
<sequence>ELLPIMLDYLKSSDLLEKYSDILLLLKKWDYNLIKKSVAGTIYKIWHQETLKAILIPHIGEELLEPFLGSRPFDLKRLFKLFDNNQNELEELLFNSLQDTINFLSEKLNSDYSKWEWGNLHKLTLVHPFSLANEDGKALNIGPFKMGGDSNTLNNGYFDPLNDYAMAVGPSFRQIHDLSDWDKSVFVLPGG</sequence>
<dbReference type="Gene3D" id="3.60.20.10">
    <property type="entry name" value="Glutamine Phosphoribosylpyrophosphate, subunit 1, domain 1"/>
    <property type="match status" value="1"/>
</dbReference>
<feature type="non-terminal residue" evidence="1">
    <location>
        <position position="191"/>
    </location>
</feature>
<dbReference type="EMBL" id="BARU01043463">
    <property type="protein sequence ID" value="GAH81591.1"/>
    <property type="molecule type" value="Genomic_DNA"/>
</dbReference>
<dbReference type="InterPro" id="IPR029055">
    <property type="entry name" value="Ntn_hydrolases_N"/>
</dbReference>
<evidence type="ECO:0000313" key="1">
    <source>
        <dbReference type="EMBL" id="GAH81591.1"/>
    </source>
</evidence>
<dbReference type="AlphaFoldDB" id="X1IGR8"/>